<sequence length="67" mass="7620">MAMLKFSISYKENIIQIFINHFKIQFGIDASVKLSQNLRIIQCIFCAMPALKNSSVATAMQRFFAST</sequence>
<name>A0A3B0TM53_9ZZZZ</name>
<proteinExistence type="predicted"/>
<dbReference type="EMBL" id="UOEL01000101">
    <property type="protein sequence ID" value="VAW13289.1"/>
    <property type="molecule type" value="Genomic_DNA"/>
</dbReference>
<accession>A0A3B0TM53</accession>
<protein>
    <submittedName>
        <fullName evidence="1">Uncharacterized protein</fullName>
    </submittedName>
</protein>
<reference evidence="1" key="1">
    <citation type="submission" date="2018-06" db="EMBL/GenBank/DDBJ databases">
        <authorList>
            <person name="Zhirakovskaya E."/>
        </authorList>
    </citation>
    <scope>NUCLEOTIDE SEQUENCE</scope>
</reference>
<dbReference type="AlphaFoldDB" id="A0A3B0TM53"/>
<organism evidence="1">
    <name type="scientific">hydrothermal vent metagenome</name>
    <dbReference type="NCBI Taxonomy" id="652676"/>
    <lineage>
        <taxon>unclassified sequences</taxon>
        <taxon>metagenomes</taxon>
        <taxon>ecological metagenomes</taxon>
    </lineage>
</organism>
<gene>
    <name evidence="1" type="ORF">MNBD_BACTEROID03-2785</name>
</gene>
<evidence type="ECO:0000313" key="1">
    <source>
        <dbReference type="EMBL" id="VAW13289.1"/>
    </source>
</evidence>